<dbReference type="RefSeq" id="WP_425548558.1">
    <property type="nucleotide sequence ID" value="NZ_BAABJA010000011.1"/>
</dbReference>
<dbReference type="EMBL" id="BAABJA010000011">
    <property type="protein sequence ID" value="GAA4665836.1"/>
    <property type="molecule type" value="Genomic_DNA"/>
</dbReference>
<gene>
    <name evidence="1" type="ORF">GCM10023262_13560</name>
</gene>
<reference evidence="2" key="1">
    <citation type="journal article" date="2019" name="Int. J. Syst. Evol. Microbiol.">
        <title>The Global Catalogue of Microorganisms (GCM) 10K type strain sequencing project: providing services to taxonomists for standard genome sequencing and annotation.</title>
        <authorList>
            <consortium name="The Broad Institute Genomics Platform"/>
            <consortium name="The Broad Institute Genome Sequencing Center for Infectious Disease"/>
            <person name="Wu L."/>
            <person name="Ma J."/>
        </authorList>
    </citation>
    <scope>NUCLEOTIDE SEQUENCE [LARGE SCALE GENOMIC DNA]</scope>
    <source>
        <strain evidence="2">JCM 17714</strain>
    </source>
</reference>
<comment type="caution">
    <text evidence="1">The sequence shown here is derived from an EMBL/GenBank/DDBJ whole genome shotgun (WGS) entry which is preliminary data.</text>
</comment>
<evidence type="ECO:0000313" key="2">
    <source>
        <dbReference type="Proteomes" id="UP001501699"/>
    </source>
</evidence>
<accession>A0ABP8VKY8</accession>
<keyword evidence="2" id="KW-1185">Reference proteome</keyword>
<protein>
    <submittedName>
        <fullName evidence="1">Uncharacterized protein</fullName>
    </submittedName>
</protein>
<organism evidence="1 2">
    <name type="scientific">Bartonella pachyuromydis</name>
    <dbReference type="NCBI Taxonomy" id="931097"/>
    <lineage>
        <taxon>Bacteria</taxon>
        <taxon>Pseudomonadati</taxon>
        <taxon>Pseudomonadota</taxon>
        <taxon>Alphaproteobacteria</taxon>
        <taxon>Hyphomicrobiales</taxon>
        <taxon>Bartonellaceae</taxon>
        <taxon>Bartonella</taxon>
    </lineage>
</organism>
<dbReference type="Proteomes" id="UP001501699">
    <property type="component" value="Unassembled WGS sequence"/>
</dbReference>
<proteinExistence type="predicted"/>
<evidence type="ECO:0000313" key="1">
    <source>
        <dbReference type="EMBL" id="GAA4665836.1"/>
    </source>
</evidence>
<name>A0ABP8VKY8_9HYPH</name>
<sequence length="136" mass="15589">MLHSPDRHCRDKQEAEDHLVEACDELLSLIFFIHVCGYTAKDIDVNGLDLTLSSIHYGFNEPTVPTNKRIIRLHGVPKDEDLTDPKQHGLTLDLIDQAVIRAKCTDRKIRPISINNREFYVLYLHPTQGTQLRNST</sequence>